<sequence>MVYMNNDSVIATRYSSLVSVLLAAACVSVSSHVAAQPQAFSGVYEAHYGLLTLTGRQQVKSLGEDRWNIINFVDILALEVSENATFIVTDQQVSSQRYEFVNPFRKSRSVELDFDWPNLQAVEHVANETTKIKPAVFDTLSYQMQLQIDVCSDAEGFNDKQYPVVDSGRLKTYQVDMIGAADVETEMGMIETINLRQYRPGKQHEKQIVIWLAKNWQCVLVRMEFHEDDEIYSVQLTEGVVAGEAITGDK</sequence>
<evidence type="ECO:0000313" key="2">
    <source>
        <dbReference type="EMBL" id="CAH0993287.1"/>
    </source>
</evidence>
<name>A0ABM9AJ68_9GAMM</name>
<protein>
    <recommendedName>
        <fullName evidence="4">DUF3108 domain-containing protein</fullName>
    </recommendedName>
</protein>
<evidence type="ECO:0000256" key="1">
    <source>
        <dbReference type="SAM" id="SignalP"/>
    </source>
</evidence>
<organism evidence="2 3">
    <name type="scientific">Sinobacterium norvegicum</name>
    <dbReference type="NCBI Taxonomy" id="1641715"/>
    <lineage>
        <taxon>Bacteria</taxon>
        <taxon>Pseudomonadati</taxon>
        <taxon>Pseudomonadota</taxon>
        <taxon>Gammaproteobacteria</taxon>
        <taxon>Cellvibrionales</taxon>
        <taxon>Spongiibacteraceae</taxon>
        <taxon>Sinobacterium</taxon>
    </lineage>
</organism>
<dbReference type="Proteomes" id="UP000838100">
    <property type="component" value="Unassembled WGS sequence"/>
</dbReference>
<feature type="chain" id="PRO_5046569732" description="DUF3108 domain-containing protein" evidence="1">
    <location>
        <begin position="36"/>
        <end position="250"/>
    </location>
</feature>
<keyword evidence="3" id="KW-1185">Reference proteome</keyword>
<keyword evidence="1" id="KW-0732">Signal</keyword>
<reference evidence="2" key="1">
    <citation type="submission" date="2021-12" db="EMBL/GenBank/DDBJ databases">
        <authorList>
            <person name="Rodrigo-Torres L."/>
            <person name="Arahal R. D."/>
            <person name="Lucena T."/>
        </authorList>
    </citation>
    <scope>NUCLEOTIDE SEQUENCE</scope>
    <source>
        <strain evidence="2">CECT 8267</strain>
    </source>
</reference>
<gene>
    <name evidence="2" type="ORF">SIN8267_03435</name>
</gene>
<evidence type="ECO:0008006" key="4">
    <source>
        <dbReference type="Google" id="ProtNLM"/>
    </source>
</evidence>
<dbReference type="EMBL" id="CAKLPX010000006">
    <property type="protein sequence ID" value="CAH0993287.1"/>
    <property type="molecule type" value="Genomic_DNA"/>
</dbReference>
<feature type="signal peptide" evidence="1">
    <location>
        <begin position="1"/>
        <end position="35"/>
    </location>
</feature>
<evidence type="ECO:0000313" key="3">
    <source>
        <dbReference type="Proteomes" id="UP000838100"/>
    </source>
</evidence>
<proteinExistence type="predicted"/>
<accession>A0ABM9AJ68</accession>
<dbReference type="InterPro" id="IPR021457">
    <property type="entry name" value="DUF3108"/>
</dbReference>
<comment type="caution">
    <text evidence="2">The sequence shown here is derived from an EMBL/GenBank/DDBJ whole genome shotgun (WGS) entry which is preliminary data.</text>
</comment>
<dbReference type="Pfam" id="PF11306">
    <property type="entry name" value="DUF3108"/>
    <property type="match status" value="1"/>
</dbReference>